<dbReference type="GO" id="GO:0019843">
    <property type="term" value="F:rRNA binding"/>
    <property type="evidence" value="ECO:0007669"/>
    <property type="project" value="UniProtKB-KW"/>
</dbReference>
<dbReference type="GO" id="GO:0006397">
    <property type="term" value="P:mRNA processing"/>
    <property type="evidence" value="ECO:0007669"/>
    <property type="project" value="UniProtKB-UniRule"/>
</dbReference>
<dbReference type="InterPro" id="IPR000999">
    <property type="entry name" value="RNase_III_dom"/>
</dbReference>
<dbReference type="Gene3D" id="3.30.160.20">
    <property type="match status" value="1"/>
</dbReference>
<name>A0A7Y0L4B2_9FIRM</name>
<dbReference type="GO" id="GO:0010468">
    <property type="term" value="P:regulation of gene expression"/>
    <property type="evidence" value="ECO:0007669"/>
    <property type="project" value="TreeGrafter"/>
</dbReference>
<dbReference type="PANTHER" id="PTHR11207:SF0">
    <property type="entry name" value="RIBONUCLEASE 3"/>
    <property type="match status" value="1"/>
</dbReference>
<proteinExistence type="inferred from homology"/>
<feature type="region of interest" description="Disordered" evidence="10">
    <location>
        <begin position="220"/>
        <end position="240"/>
    </location>
</feature>
<dbReference type="SUPFAM" id="SSF54768">
    <property type="entry name" value="dsRNA-binding domain-like"/>
    <property type="match status" value="1"/>
</dbReference>
<feature type="binding site" evidence="9">
    <location>
        <position position="113"/>
    </location>
    <ligand>
        <name>Mg(2+)</name>
        <dbReference type="ChEBI" id="CHEBI:18420"/>
    </ligand>
</feature>
<keyword evidence="9" id="KW-0699">rRNA-binding</keyword>
<comment type="subunit">
    <text evidence="9">Homodimer.</text>
</comment>
<evidence type="ECO:0000256" key="10">
    <source>
        <dbReference type="SAM" id="MobiDB-lite"/>
    </source>
</evidence>
<feature type="binding site" evidence="9">
    <location>
        <position position="116"/>
    </location>
    <ligand>
        <name>Mg(2+)</name>
        <dbReference type="ChEBI" id="CHEBI:18420"/>
    </ligand>
</feature>
<dbReference type="SUPFAM" id="SSF69065">
    <property type="entry name" value="RNase III domain-like"/>
    <property type="match status" value="1"/>
</dbReference>
<dbReference type="HAMAP" id="MF_00104">
    <property type="entry name" value="RNase_III"/>
    <property type="match status" value="1"/>
</dbReference>
<dbReference type="CDD" id="cd10845">
    <property type="entry name" value="DSRM_RNAse_III_family"/>
    <property type="match status" value="1"/>
</dbReference>
<accession>A0A7Y0L4B2</accession>
<evidence type="ECO:0000259" key="11">
    <source>
        <dbReference type="PROSITE" id="PS50137"/>
    </source>
</evidence>
<dbReference type="PROSITE" id="PS50137">
    <property type="entry name" value="DS_RBD"/>
    <property type="match status" value="1"/>
</dbReference>
<keyword evidence="7 9" id="KW-0378">Hydrolase</keyword>
<keyword evidence="14" id="KW-1185">Reference proteome</keyword>
<dbReference type="Pfam" id="PF00035">
    <property type="entry name" value="dsrm"/>
    <property type="match status" value="1"/>
</dbReference>
<protein>
    <recommendedName>
        <fullName evidence="9">Ribonuclease 3</fullName>
        <ecNumber evidence="9">3.1.26.3</ecNumber>
    </recommendedName>
    <alternativeName>
        <fullName evidence="9">Ribonuclease III</fullName>
        <shortName evidence="9">RNase III</shortName>
    </alternativeName>
</protein>
<evidence type="ECO:0000256" key="8">
    <source>
        <dbReference type="ARBA" id="ARBA00022884"/>
    </source>
</evidence>
<dbReference type="Pfam" id="PF14622">
    <property type="entry name" value="Ribonucleas_3_3"/>
    <property type="match status" value="1"/>
</dbReference>
<keyword evidence="9" id="KW-0819">tRNA processing</keyword>
<evidence type="ECO:0000313" key="14">
    <source>
        <dbReference type="Proteomes" id="UP000533476"/>
    </source>
</evidence>
<dbReference type="SMART" id="SM00358">
    <property type="entry name" value="DSRM"/>
    <property type="match status" value="1"/>
</dbReference>
<sequence>MAVRTLSEEIHDPVLLRQALTHSSYANEGFRKEVHNERLEFLGDAVLQLVITEWLYQKNPTWHEGQLSQARAAIVCEATLAEAAETLNVGRELRLGRGEERSGGRKKPSLLADAMEAIIGACYLSEGYDRARTFVLEVMDFALNSVEGRDAGRDHKTALNDWLRRHGKEASYQVVGSYGPDHAKTFEVEVLVNGEPHGRAIGRSKKEAEQQAARQLLKELTLVSPEASPENPDPHPMSPS</sequence>
<comment type="subcellular location">
    <subcellularLocation>
        <location evidence="9">Cytoplasm</location>
    </subcellularLocation>
</comment>
<dbReference type="InterPro" id="IPR036389">
    <property type="entry name" value="RNase_III_sf"/>
</dbReference>
<dbReference type="InterPro" id="IPR011907">
    <property type="entry name" value="RNase_III"/>
</dbReference>
<dbReference type="Gene3D" id="1.10.1520.10">
    <property type="entry name" value="Ribonuclease III domain"/>
    <property type="match status" value="1"/>
</dbReference>
<evidence type="ECO:0000256" key="3">
    <source>
        <dbReference type="ARBA" id="ARBA00022552"/>
    </source>
</evidence>
<dbReference type="AlphaFoldDB" id="A0A7Y0L4B2"/>
<dbReference type="SMART" id="SM00535">
    <property type="entry name" value="RIBOc"/>
    <property type="match status" value="1"/>
</dbReference>
<dbReference type="EMBL" id="JABBVZ010000036">
    <property type="protein sequence ID" value="NMP22975.1"/>
    <property type="molecule type" value="Genomic_DNA"/>
</dbReference>
<feature type="active site" evidence="9">
    <location>
        <position position="44"/>
    </location>
</feature>
<comment type="cofactor">
    <cofactor evidence="9">
        <name>Mg(2+)</name>
        <dbReference type="ChEBI" id="CHEBI:18420"/>
    </cofactor>
</comment>
<comment type="similarity">
    <text evidence="2">Belongs to the ribonuclease III family.</text>
</comment>
<dbReference type="GO" id="GO:0004525">
    <property type="term" value="F:ribonuclease III activity"/>
    <property type="evidence" value="ECO:0007669"/>
    <property type="project" value="UniProtKB-UniRule"/>
</dbReference>
<dbReference type="NCBIfam" id="TIGR02191">
    <property type="entry name" value="RNaseIII"/>
    <property type="match status" value="1"/>
</dbReference>
<dbReference type="GO" id="GO:0005737">
    <property type="term" value="C:cytoplasm"/>
    <property type="evidence" value="ECO:0007669"/>
    <property type="project" value="UniProtKB-SubCell"/>
</dbReference>
<dbReference type="RefSeq" id="WP_169099806.1">
    <property type="nucleotide sequence ID" value="NZ_JABBVZ010000036.1"/>
</dbReference>
<evidence type="ECO:0000256" key="1">
    <source>
        <dbReference type="ARBA" id="ARBA00000109"/>
    </source>
</evidence>
<feature type="active site" evidence="9">
    <location>
        <position position="116"/>
    </location>
</feature>
<comment type="catalytic activity">
    <reaction evidence="1 9">
        <text>Endonucleolytic cleavage to 5'-phosphomonoester.</text>
        <dbReference type="EC" id="3.1.26.3"/>
    </reaction>
</comment>
<dbReference type="GO" id="GO:0008033">
    <property type="term" value="P:tRNA processing"/>
    <property type="evidence" value="ECO:0007669"/>
    <property type="project" value="UniProtKB-KW"/>
</dbReference>
<evidence type="ECO:0000256" key="4">
    <source>
        <dbReference type="ARBA" id="ARBA00022664"/>
    </source>
</evidence>
<feature type="binding site" evidence="9">
    <location>
        <position position="40"/>
    </location>
    <ligand>
        <name>Mg(2+)</name>
        <dbReference type="ChEBI" id="CHEBI:18420"/>
    </ligand>
</feature>
<organism evidence="13 14">
    <name type="scientific">Sulfobacillus harzensis</name>
    <dbReference type="NCBI Taxonomy" id="2729629"/>
    <lineage>
        <taxon>Bacteria</taxon>
        <taxon>Bacillati</taxon>
        <taxon>Bacillota</taxon>
        <taxon>Clostridia</taxon>
        <taxon>Eubacteriales</taxon>
        <taxon>Clostridiales Family XVII. Incertae Sedis</taxon>
        <taxon>Sulfobacillus</taxon>
    </lineage>
</organism>
<dbReference type="Proteomes" id="UP000533476">
    <property type="component" value="Unassembled WGS sequence"/>
</dbReference>
<keyword evidence="9" id="KW-0963">Cytoplasm</keyword>
<dbReference type="PROSITE" id="PS50142">
    <property type="entry name" value="RNASE_3_2"/>
    <property type="match status" value="1"/>
</dbReference>
<keyword evidence="9" id="KW-0479">Metal-binding</keyword>
<keyword evidence="3 9" id="KW-0698">rRNA processing</keyword>
<gene>
    <name evidence="9 13" type="primary">rnc</name>
    <name evidence="13" type="ORF">HIJ39_11510</name>
</gene>
<dbReference type="InterPro" id="IPR014720">
    <property type="entry name" value="dsRBD_dom"/>
</dbReference>
<dbReference type="PROSITE" id="PS00517">
    <property type="entry name" value="RNASE_3_1"/>
    <property type="match status" value="1"/>
</dbReference>
<keyword evidence="8 9" id="KW-0694">RNA-binding</keyword>
<feature type="domain" description="RNase III" evidence="12">
    <location>
        <begin position="1"/>
        <end position="127"/>
    </location>
</feature>
<dbReference type="GO" id="GO:0046872">
    <property type="term" value="F:metal ion binding"/>
    <property type="evidence" value="ECO:0007669"/>
    <property type="project" value="UniProtKB-KW"/>
</dbReference>
<dbReference type="GO" id="GO:0006364">
    <property type="term" value="P:rRNA processing"/>
    <property type="evidence" value="ECO:0007669"/>
    <property type="project" value="UniProtKB-UniRule"/>
</dbReference>
<evidence type="ECO:0000256" key="9">
    <source>
        <dbReference type="HAMAP-Rule" id="MF_00104"/>
    </source>
</evidence>
<comment type="function">
    <text evidence="9">Digests double-stranded RNA. Involved in the processing of primary rRNA transcript to yield the immediate precursors to the large and small rRNAs (23S and 16S). Processes some mRNAs, and tRNAs when they are encoded in the rRNA operon. Processes pre-crRNA and tracrRNA of type II CRISPR loci if present in the organism.</text>
</comment>
<keyword evidence="5 9" id="KW-0540">Nuclease</keyword>
<dbReference type="GO" id="GO:0003725">
    <property type="term" value="F:double-stranded RNA binding"/>
    <property type="evidence" value="ECO:0007669"/>
    <property type="project" value="TreeGrafter"/>
</dbReference>
<dbReference type="EC" id="3.1.26.3" evidence="9"/>
<dbReference type="CDD" id="cd00593">
    <property type="entry name" value="RIBOc"/>
    <property type="match status" value="1"/>
</dbReference>
<evidence type="ECO:0000256" key="5">
    <source>
        <dbReference type="ARBA" id="ARBA00022722"/>
    </source>
</evidence>
<evidence type="ECO:0000313" key="13">
    <source>
        <dbReference type="EMBL" id="NMP22975.1"/>
    </source>
</evidence>
<keyword evidence="9" id="KW-0460">Magnesium</keyword>
<evidence type="ECO:0000256" key="7">
    <source>
        <dbReference type="ARBA" id="ARBA00022801"/>
    </source>
</evidence>
<feature type="domain" description="DRBM" evidence="11">
    <location>
        <begin position="154"/>
        <end position="222"/>
    </location>
</feature>
<reference evidence="13 14" key="1">
    <citation type="submission" date="2020-04" db="EMBL/GenBank/DDBJ databases">
        <authorList>
            <person name="Zhang R."/>
            <person name="Schippers A."/>
        </authorList>
    </citation>
    <scope>NUCLEOTIDE SEQUENCE [LARGE SCALE GENOMIC DNA]</scope>
    <source>
        <strain evidence="13 14">DSM 109850</strain>
    </source>
</reference>
<dbReference type="FunFam" id="1.10.1520.10:FF:000001">
    <property type="entry name" value="Ribonuclease 3"/>
    <property type="match status" value="1"/>
</dbReference>
<evidence type="ECO:0000256" key="6">
    <source>
        <dbReference type="ARBA" id="ARBA00022759"/>
    </source>
</evidence>
<evidence type="ECO:0000259" key="12">
    <source>
        <dbReference type="PROSITE" id="PS50142"/>
    </source>
</evidence>
<keyword evidence="6 9" id="KW-0255">Endonuclease</keyword>
<evidence type="ECO:0000256" key="2">
    <source>
        <dbReference type="ARBA" id="ARBA00010183"/>
    </source>
</evidence>
<keyword evidence="4 9" id="KW-0507">mRNA processing</keyword>
<dbReference type="PANTHER" id="PTHR11207">
    <property type="entry name" value="RIBONUCLEASE III"/>
    <property type="match status" value="1"/>
</dbReference>
<comment type="caution">
    <text evidence="13">The sequence shown here is derived from an EMBL/GenBank/DDBJ whole genome shotgun (WGS) entry which is preliminary data.</text>
</comment>